<feature type="disulfide bond" evidence="11">
    <location>
        <begin position="153"/>
        <end position="167"/>
    </location>
</feature>
<organism evidence="16 17">
    <name type="scientific">Botryosphaeria dothidea</name>
    <dbReference type="NCBI Taxonomy" id="55169"/>
    <lineage>
        <taxon>Eukaryota</taxon>
        <taxon>Fungi</taxon>
        <taxon>Dikarya</taxon>
        <taxon>Ascomycota</taxon>
        <taxon>Pezizomycotina</taxon>
        <taxon>Dothideomycetes</taxon>
        <taxon>Dothideomycetes incertae sedis</taxon>
        <taxon>Botryosphaeriales</taxon>
        <taxon>Botryosphaeriaceae</taxon>
        <taxon>Botryosphaeria</taxon>
    </lineage>
</organism>
<dbReference type="InterPro" id="IPR001579">
    <property type="entry name" value="Glyco_hydro_18_chit_AS"/>
</dbReference>
<dbReference type="PROSITE" id="PS01095">
    <property type="entry name" value="GH18_1"/>
    <property type="match status" value="1"/>
</dbReference>
<dbReference type="InterPro" id="IPR001002">
    <property type="entry name" value="Chitin-bd_1"/>
</dbReference>
<dbReference type="PROSITE" id="PS51910">
    <property type="entry name" value="GH18_2"/>
    <property type="match status" value="1"/>
</dbReference>
<evidence type="ECO:0000256" key="10">
    <source>
        <dbReference type="ARBA" id="ARBA00023326"/>
    </source>
</evidence>
<proteinExistence type="inferred from homology"/>
<feature type="domain" description="GH18" evidence="15">
    <location>
        <begin position="195"/>
        <end position="550"/>
    </location>
</feature>
<dbReference type="OrthoDB" id="73875at2759"/>
<evidence type="ECO:0000256" key="11">
    <source>
        <dbReference type="PROSITE-ProRule" id="PRU00261"/>
    </source>
</evidence>
<accession>A0A8H4J367</accession>
<keyword evidence="4 11" id="KW-0147">Chitin-binding</keyword>
<evidence type="ECO:0000256" key="8">
    <source>
        <dbReference type="ARBA" id="ARBA00023277"/>
    </source>
</evidence>
<evidence type="ECO:0000313" key="16">
    <source>
        <dbReference type="EMBL" id="KAF4312440.1"/>
    </source>
</evidence>
<evidence type="ECO:0000259" key="15">
    <source>
        <dbReference type="PROSITE" id="PS51910"/>
    </source>
</evidence>
<evidence type="ECO:0000256" key="6">
    <source>
        <dbReference type="ARBA" id="ARBA00023024"/>
    </source>
</evidence>
<dbReference type="InterPro" id="IPR018371">
    <property type="entry name" value="Chitin-binding_1_CS"/>
</dbReference>
<dbReference type="GO" id="GO:0008843">
    <property type="term" value="F:endochitinase activity"/>
    <property type="evidence" value="ECO:0007669"/>
    <property type="project" value="UniProtKB-EC"/>
</dbReference>
<dbReference type="InterPro" id="IPR011583">
    <property type="entry name" value="Chitinase_II/V-like_cat"/>
</dbReference>
<dbReference type="GO" id="GO:0008061">
    <property type="term" value="F:chitin binding"/>
    <property type="evidence" value="ECO:0007669"/>
    <property type="project" value="UniProtKB-UniRule"/>
</dbReference>
<evidence type="ECO:0000259" key="14">
    <source>
        <dbReference type="PROSITE" id="PS50941"/>
    </source>
</evidence>
<evidence type="ECO:0000256" key="7">
    <source>
        <dbReference type="ARBA" id="ARBA00023026"/>
    </source>
</evidence>
<evidence type="ECO:0000256" key="4">
    <source>
        <dbReference type="ARBA" id="ARBA00022669"/>
    </source>
</evidence>
<evidence type="ECO:0000256" key="1">
    <source>
        <dbReference type="ARBA" id="ARBA00000822"/>
    </source>
</evidence>
<feature type="domain" description="Chitin-binding type-1" evidence="14">
    <location>
        <begin position="134"/>
        <end position="183"/>
    </location>
</feature>
<evidence type="ECO:0000256" key="9">
    <source>
        <dbReference type="ARBA" id="ARBA00023295"/>
    </source>
</evidence>
<dbReference type="Pfam" id="PF00187">
    <property type="entry name" value="Chitin_bind_1"/>
    <property type="match status" value="1"/>
</dbReference>
<dbReference type="InterPro" id="IPR036861">
    <property type="entry name" value="Endochitinase-like_sf"/>
</dbReference>
<feature type="signal peptide" evidence="13">
    <location>
        <begin position="1"/>
        <end position="32"/>
    </location>
</feature>
<comment type="catalytic activity">
    <reaction evidence="1">
        <text>Random endo-hydrolysis of N-acetyl-beta-D-glucosaminide (1-&gt;4)-beta-linkages in chitin and chitodextrins.</text>
        <dbReference type="EC" id="3.2.1.14"/>
    </reaction>
</comment>
<dbReference type="CDD" id="cd00035">
    <property type="entry name" value="ChtBD1"/>
    <property type="match status" value="1"/>
</dbReference>
<evidence type="ECO:0000256" key="13">
    <source>
        <dbReference type="SAM" id="SignalP"/>
    </source>
</evidence>
<keyword evidence="13" id="KW-0732">Signal</keyword>
<dbReference type="SUPFAM" id="SSF51445">
    <property type="entry name" value="(Trans)glycosidases"/>
    <property type="match status" value="1"/>
</dbReference>
<feature type="disulfide bond" evidence="11">
    <location>
        <begin position="177"/>
        <end position="181"/>
    </location>
</feature>
<keyword evidence="17" id="KW-1185">Reference proteome</keyword>
<keyword evidence="5 12" id="KW-0378">Hydrolase</keyword>
<dbReference type="SMART" id="SM00636">
    <property type="entry name" value="Glyco_18"/>
    <property type="match status" value="1"/>
</dbReference>
<name>A0A8H4J367_9PEZI</name>
<dbReference type="GO" id="GO:0006032">
    <property type="term" value="P:chitin catabolic process"/>
    <property type="evidence" value="ECO:0007669"/>
    <property type="project" value="UniProtKB-KW"/>
</dbReference>
<feature type="chain" id="PRO_5034849093" description="chitinase" evidence="13">
    <location>
        <begin position="33"/>
        <end position="1772"/>
    </location>
</feature>
<dbReference type="Pfam" id="PF00704">
    <property type="entry name" value="Glyco_hydro_18"/>
    <property type="match status" value="1"/>
</dbReference>
<dbReference type="GO" id="GO:0000272">
    <property type="term" value="P:polysaccharide catabolic process"/>
    <property type="evidence" value="ECO:0007669"/>
    <property type="project" value="UniProtKB-KW"/>
</dbReference>
<keyword evidence="11" id="KW-1015">Disulfide bond</keyword>
<evidence type="ECO:0000256" key="12">
    <source>
        <dbReference type="RuleBase" id="RU000489"/>
    </source>
</evidence>
<dbReference type="InterPro" id="IPR053214">
    <property type="entry name" value="LysM12-like"/>
</dbReference>
<feature type="disulfide bond" evidence="11">
    <location>
        <begin position="148"/>
        <end position="160"/>
    </location>
</feature>
<dbReference type="InterPro" id="IPR017853">
    <property type="entry name" value="GH"/>
</dbReference>
<gene>
    <name evidence="16" type="ORF">GTA08_BOTSDO11645</name>
</gene>
<dbReference type="Gene3D" id="3.30.60.10">
    <property type="entry name" value="Endochitinase-like"/>
    <property type="match status" value="1"/>
</dbReference>
<comment type="similarity">
    <text evidence="2">Belongs to the glycosyl hydrolase 18 family. Chitinase class V subfamily.</text>
</comment>
<keyword evidence="8" id="KW-0119">Carbohydrate metabolism</keyword>
<dbReference type="SUPFAM" id="SSF54556">
    <property type="entry name" value="Chitinase insertion domain"/>
    <property type="match status" value="1"/>
</dbReference>
<dbReference type="InterPro" id="IPR001223">
    <property type="entry name" value="Glyco_hydro18_cat"/>
</dbReference>
<dbReference type="SUPFAM" id="SSF57016">
    <property type="entry name" value="Plant lectins/antimicrobial peptides"/>
    <property type="match status" value="1"/>
</dbReference>
<comment type="caution">
    <text evidence="11">Lacks conserved residue(s) required for the propagation of feature annotation.</text>
</comment>
<keyword evidence="7" id="KW-0843">Virulence</keyword>
<dbReference type="PANTHER" id="PTHR47700">
    <property type="entry name" value="V CHITINASE, PUTATIVE (AFU_ORTHOLOGUE AFUA_6G13720)-RELATED"/>
    <property type="match status" value="1"/>
</dbReference>
<dbReference type="PROSITE" id="PS50941">
    <property type="entry name" value="CHIT_BIND_I_2"/>
    <property type="match status" value="1"/>
</dbReference>
<dbReference type="SMART" id="SM00270">
    <property type="entry name" value="ChtBD1"/>
    <property type="match status" value="1"/>
</dbReference>
<evidence type="ECO:0000313" key="17">
    <source>
        <dbReference type="Proteomes" id="UP000572817"/>
    </source>
</evidence>
<dbReference type="EMBL" id="WWBZ02000002">
    <property type="protein sequence ID" value="KAF4312440.1"/>
    <property type="molecule type" value="Genomic_DNA"/>
</dbReference>
<dbReference type="Gene3D" id="3.10.50.10">
    <property type="match status" value="1"/>
</dbReference>
<evidence type="ECO:0000256" key="3">
    <source>
        <dbReference type="ARBA" id="ARBA00012729"/>
    </source>
</evidence>
<dbReference type="PROSITE" id="PS00026">
    <property type="entry name" value="CHIT_BIND_I_1"/>
    <property type="match status" value="1"/>
</dbReference>
<sequence length="1772" mass="198117">MRLSSQRLASCWRYALFTLFCLSFLNARFTLALPHQNIHSTDLSARAQCQNPENNPFDYSAKFKPTDGTVCPAQHSRLLATASSDDDYSCSETKPCSNGACCSKKTGYCNYGPEACGTSGESPNDVCWSNCDAKAECGRYADPENKECPLNVCCSAYGFCGMSEDFCKVTKSNETSCQSNCDQPDSGASDGDVQSRIIGYYEAWRHNYSCTGMPIKDIPVNALTHLYFSFGYITPDDFNVVPMDGLSTDLLSDFTDLKSKNSDLKTIIALGGWTFNHNGTTTQPVFSDIVSTEAKRKKFIAKLLTFLREFGFDGVDFDWEYPGASDRGGHDADGESFTKLLKELKQAISEEPIDYEVSFTVPTSYWYLRGFDLKAVNHADFVNVMSYDLHGVWDSTNPIGSQVLAHTNLTEIKSALDLLWRNKVPAKKVNLGLGFYGRSFQLSDPGCWKPGCMFAGGASPGTCTKNSGTLSYKEITEIIEQNNIKPYHDKKNAVKYITWNRDQWVSYDDEDTFSAKIEFANKQGLGGLLIWSIDQDTDDLKALKAVLAPKSIDKFESKSDKASYWQDATAADCYVTDCGGSCKVGFTSITTQPCGSAKAVTRHSTKKDSTLCCPISAAPDPDTCTWRGSAPQCNGRCHDGEVALQQNRWGGHDAYCEDGNKIYCCEVPQEKKSSCYWTGMGDNCKNGDTLMTFSGTFLQTIADISSFFGLFGEALANALDGLDIEERKLFCCPPEEAKQWTNCEWKGKPGSCYDNQCALNSQVQLGTSAYGFGESCFPQVDRSRVFCCDPTDGEPLFMPVPLDYLFPDPPDDDSNVDFELEIDDTWGTGNEQSGESNDPDHASFGFVVLTSPEEIQVSLDKRDGSHWELWGCEDTTSEEAQTIKMACMDNSESSNCHKIFLGHGAEGTILEMPRKCGPGKYAVAKSMVESTDQSLPTHLKKRSLGHTPKIYDLTFDYDFARVPRDMGDTLMRIDFSNEQGYWDHIVDRAASTKKKAKRSLRSTGGNHRRWLEEEWRDDLHLGGLDHSELHKRWFADDVIAWLKELLSPSITTEVAHTIDQSFTADLIDKKWNCAYKDIDLEAKLRISATANVKIDTSFGLTIITTLRAPPDLPDLSKSYLYFKNKGNVEAVFTVDAYGKASFESPNWKLAGLDNFPGATFRVPGLVTIGPNFALYASVDAEVTLAGQFEARVNLAEWDVQQTYPAQTDAYEPKAVEAPDAQRAQKVSTPEFDYSLSASGQITAHLRPTVTFGLKWDDRWDIDGCYVDLVAHGYVRLHASAEVSSSEDDCPFKYGIDVGANLYAAVEAPSVYGWDLSVDHYQIGPTWEKQLYQSQCPGKDTDLSGTGAARRWLGVDSWLNDTTTHRLARRTTVEPSEQLPAKCFVCPPKDDVDTCTFDSDDDDGSDTAEKRRRDLLWESDLFADLNVTRIEGDDEDEEPDHWHLFDKRDKTKGVDYKSQDFCNDPVLKARSPGFQYSSYFADAVPTAPVYGALDPGNCDSFEFGSLNPKPSKTTTPSISAYSTEHILEFRLLPDFIDYAAKELNQKTFQYVDDNGKATTGPFCKWFQWWWIRPRFAMPGATSKKKHSPFEWVAQQFPGYSNDWVKEFMLLEQSVNGMKAKMWEEKSQPRDPNDMEKFISGQKGTVNDAIEAVRDVAWAYEYHTVQDVNNILFKQTERIYNMFKKMEDGLINQQVATQASGQYVPLNLATEWEKWMNGQAQLAKSKGENFVKNNLKSLKETYKAGQPGVSQALLDRITKLDAKWNSIPEWIPSF</sequence>
<keyword evidence="9 12" id="KW-0326">Glycosidase</keyword>
<evidence type="ECO:0000256" key="2">
    <source>
        <dbReference type="ARBA" id="ARBA00008682"/>
    </source>
</evidence>
<protein>
    <recommendedName>
        <fullName evidence="3">chitinase</fullName>
        <ecNumber evidence="3">3.2.1.14</ecNumber>
    </recommendedName>
</protein>
<dbReference type="Gene3D" id="3.20.20.80">
    <property type="entry name" value="Glycosidases"/>
    <property type="match status" value="1"/>
</dbReference>
<keyword evidence="6" id="KW-0146">Chitin degradation</keyword>
<dbReference type="PANTHER" id="PTHR47700:SF2">
    <property type="entry name" value="CHITINASE"/>
    <property type="match status" value="1"/>
</dbReference>
<comment type="caution">
    <text evidence="16">The sequence shown here is derived from an EMBL/GenBank/DDBJ whole genome shotgun (WGS) entry which is preliminary data.</text>
</comment>
<evidence type="ECO:0000256" key="5">
    <source>
        <dbReference type="ARBA" id="ARBA00022801"/>
    </source>
</evidence>
<keyword evidence="10" id="KW-0624">Polysaccharide degradation</keyword>
<dbReference type="InterPro" id="IPR029070">
    <property type="entry name" value="Chitinase_insertion_sf"/>
</dbReference>
<reference evidence="16" key="1">
    <citation type="submission" date="2020-04" db="EMBL/GenBank/DDBJ databases">
        <title>Genome Assembly and Annotation of Botryosphaeria dothidea sdau 11-99, a Latent Pathogen of Apple Fruit Ring Rot in China.</title>
        <authorList>
            <person name="Yu C."/>
            <person name="Diao Y."/>
            <person name="Lu Q."/>
            <person name="Zhao J."/>
            <person name="Cui S."/>
            <person name="Peng C."/>
            <person name="He B."/>
            <person name="Liu H."/>
        </authorList>
    </citation>
    <scope>NUCLEOTIDE SEQUENCE [LARGE SCALE GENOMIC DNA]</scope>
    <source>
        <strain evidence="16">Sdau11-99</strain>
    </source>
</reference>
<dbReference type="EC" id="3.2.1.14" evidence="3"/>
<dbReference type="Proteomes" id="UP000572817">
    <property type="component" value="Unassembled WGS sequence"/>
</dbReference>